<name>A0A0C2MKA1_THEKT</name>
<protein>
    <submittedName>
        <fullName evidence="1">Uncharacterized protein</fullName>
    </submittedName>
</protein>
<accession>A0A0C2MKA1</accession>
<sequence>MDSSQNTDNDTRQRVKDEYITKSRSSELSVQIEAVKIVISFFSNEIDRALDYLFMQNFPKELYDELRHMSDSTANSEYSRSRRLFKTFNNGSQDDPASKIA</sequence>
<dbReference type="EMBL" id="JWZT01004089">
    <property type="protein sequence ID" value="KII64815.1"/>
    <property type="molecule type" value="Genomic_DNA"/>
</dbReference>
<dbReference type="AlphaFoldDB" id="A0A0C2MKA1"/>
<evidence type="ECO:0000313" key="1">
    <source>
        <dbReference type="EMBL" id="KII64815.1"/>
    </source>
</evidence>
<gene>
    <name evidence="1" type="ORF">RF11_09777</name>
</gene>
<dbReference type="Proteomes" id="UP000031668">
    <property type="component" value="Unassembled WGS sequence"/>
</dbReference>
<comment type="caution">
    <text evidence="1">The sequence shown here is derived from an EMBL/GenBank/DDBJ whole genome shotgun (WGS) entry which is preliminary data.</text>
</comment>
<evidence type="ECO:0000313" key="2">
    <source>
        <dbReference type="Proteomes" id="UP000031668"/>
    </source>
</evidence>
<reference evidence="1 2" key="1">
    <citation type="journal article" date="2014" name="Genome Biol. Evol.">
        <title>The genome of the myxosporean Thelohanellus kitauei shows adaptations to nutrient acquisition within its fish host.</title>
        <authorList>
            <person name="Yang Y."/>
            <person name="Xiong J."/>
            <person name="Zhou Z."/>
            <person name="Huo F."/>
            <person name="Miao W."/>
            <person name="Ran C."/>
            <person name="Liu Y."/>
            <person name="Zhang J."/>
            <person name="Feng J."/>
            <person name="Wang M."/>
            <person name="Wang M."/>
            <person name="Wang L."/>
            <person name="Yao B."/>
        </authorList>
    </citation>
    <scope>NUCLEOTIDE SEQUENCE [LARGE SCALE GENOMIC DNA]</scope>
    <source>
        <strain evidence="1">Wuqing</strain>
    </source>
</reference>
<keyword evidence="2" id="KW-1185">Reference proteome</keyword>
<organism evidence="1 2">
    <name type="scientific">Thelohanellus kitauei</name>
    <name type="common">Myxosporean</name>
    <dbReference type="NCBI Taxonomy" id="669202"/>
    <lineage>
        <taxon>Eukaryota</taxon>
        <taxon>Metazoa</taxon>
        <taxon>Cnidaria</taxon>
        <taxon>Myxozoa</taxon>
        <taxon>Myxosporea</taxon>
        <taxon>Bivalvulida</taxon>
        <taxon>Platysporina</taxon>
        <taxon>Myxobolidae</taxon>
        <taxon>Thelohanellus</taxon>
    </lineage>
</organism>
<proteinExistence type="predicted"/>